<evidence type="ECO:0000313" key="2">
    <source>
        <dbReference type="Proteomes" id="UP000466794"/>
    </source>
</evidence>
<dbReference type="Pfam" id="PF12079">
    <property type="entry name" value="DUF3558"/>
    <property type="match status" value="1"/>
</dbReference>
<protein>
    <submittedName>
        <fullName evidence="1">DUF3558 domain-containing protein</fullName>
    </submittedName>
</protein>
<dbReference type="InterPro" id="IPR024520">
    <property type="entry name" value="DUF3558"/>
</dbReference>
<comment type="caution">
    <text evidence="1">The sequence shown here is derived from an EMBL/GenBank/DDBJ whole genome shotgun (WGS) entry which is preliminary data.</text>
</comment>
<evidence type="ECO:0000313" key="1">
    <source>
        <dbReference type="EMBL" id="MVU81368.1"/>
    </source>
</evidence>
<gene>
    <name evidence="1" type="ORF">GPX89_29510</name>
</gene>
<dbReference type="Proteomes" id="UP000466794">
    <property type="component" value="Unassembled WGS sequence"/>
</dbReference>
<accession>A0A7K1V5J7</accession>
<organism evidence="1 2">
    <name type="scientific">Nocardia terrae</name>
    <dbReference type="NCBI Taxonomy" id="2675851"/>
    <lineage>
        <taxon>Bacteria</taxon>
        <taxon>Bacillati</taxon>
        <taxon>Actinomycetota</taxon>
        <taxon>Actinomycetes</taxon>
        <taxon>Mycobacteriales</taxon>
        <taxon>Nocardiaceae</taxon>
        <taxon>Nocardia</taxon>
    </lineage>
</organism>
<reference evidence="1 2" key="1">
    <citation type="submission" date="2019-12" db="EMBL/GenBank/DDBJ databases">
        <title>Nocardia sp. nov. ET3-3 isolated from soil.</title>
        <authorList>
            <person name="Kanchanasin P."/>
            <person name="Tanasupawat S."/>
            <person name="Yuki M."/>
            <person name="Kudo T."/>
        </authorList>
    </citation>
    <scope>NUCLEOTIDE SEQUENCE [LARGE SCALE GENOMIC DNA]</scope>
    <source>
        <strain evidence="1 2">ET3-3</strain>
    </source>
</reference>
<keyword evidence="2" id="KW-1185">Reference proteome</keyword>
<name>A0A7K1V5J7_9NOCA</name>
<dbReference type="EMBL" id="WRPP01000006">
    <property type="protein sequence ID" value="MVU81368.1"/>
    <property type="molecule type" value="Genomic_DNA"/>
</dbReference>
<proteinExistence type="predicted"/>
<dbReference type="AlphaFoldDB" id="A0A7K1V5J7"/>
<sequence length="189" mass="19055">MCRVSHRPRGSPTLVGVMRAVGAAVGIALIGVAVAGCGGSSGQQAAPVTSTAPKAVAASPNTIGLCGGVSDADVAQQTGLADPQRVAVNPLSCAWQPAAGGDYAVMFHWFRGSSLEQRRGQVTLGKPATVEVAGQPGIEWQDGRTCEVAVAFGDTDFIDWTGHATGSDGKPCKGLEQLAASTLKQAGQG</sequence>